<evidence type="ECO:0000313" key="9">
    <source>
        <dbReference type="WBParaSite" id="BXY_1571400.1"/>
    </source>
</evidence>
<dbReference type="GO" id="GO:0005524">
    <property type="term" value="F:ATP binding"/>
    <property type="evidence" value="ECO:0007669"/>
    <property type="project" value="UniProtKB-KW"/>
</dbReference>
<dbReference type="SMR" id="A0A1I7SRP7"/>
<dbReference type="InterPro" id="IPR041679">
    <property type="entry name" value="DNA2/NAM7-like_C"/>
</dbReference>
<dbReference type="GO" id="GO:0016787">
    <property type="term" value="F:hydrolase activity"/>
    <property type="evidence" value="ECO:0007669"/>
    <property type="project" value="UniProtKB-KW"/>
</dbReference>
<dbReference type="EMBL" id="CAJFCV020000002">
    <property type="protein sequence ID" value="CAG9102024.1"/>
    <property type="molecule type" value="Genomic_DNA"/>
</dbReference>
<keyword evidence="3" id="KW-0347">Helicase</keyword>
<dbReference type="WBParaSite" id="BXY_1571400.1">
    <property type="protein sequence ID" value="BXY_1571400.1"/>
    <property type="gene ID" value="BXY_1571400"/>
</dbReference>
<dbReference type="AlphaFoldDB" id="A0A1I7SRP7"/>
<dbReference type="Gene3D" id="3.40.50.300">
    <property type="entry name" value="P-loop containing nucleotide triphosphate hydrolases"/>
    <property type="match status" value="1"/>
</dbReference>
<dbReference type="EMBL" id="CAJFDI010000002">
    <property type="protein sequence ID" value="CAD5217916.1"/>
    <property type="molecule type" value="Genomic_DNA"/>
</dbReference>
<dbReference type="OrthoDB" id="2423195at2759"/>
<keyword evidence="8" id="KW-1185">Reference proteome</keyword>
<evidence type="ECO:0000259" key="5">
    <source>
        <dbReference type="Pfam" id="PF13087"/>
    </source>
</evidence>
<accession>A0A1I7SRP7</accession>
<evidence type="ECO:0000256" key="3">
    <source>
        <dbReference type="ARBA" id="ARBA00022806"/>
    </source>
</evidence>
<feature type="domain" description="DNA2/NAM7 helicase-like C-terminal" evidence="5">
    <location>
        <begin position="21"/>
        <end position="218"/>
    </location>
</feature>
<dbReference type="SUPFAM" id="SSF52540">
    <property type="entry name" value="P-loop containing nucleoside triphosphate hydrolases"/>
    <property type="match status" value="1"/>
</dbReference>
<proteinExistence type="predicted"/>
<evidence type="ECO:0000256" key="4">
    <source>
        <dbReference type="ARBA" id="ARBA00022840"/>
    </source>
</evidence>
<dbReference type="GO" id="GO:0043139">
    <property type="term" value="F:5'-3' DNA helicase activity"/>
    <property type="evidence" value="ECO:0007669"/>
    <property type="project" value="TreeGrafter"/>
</dbReference>
<dbReference type="InterPro" id="IPR027417">
    <property type="entry name" value="P-loop_NTPase"/>
</dbReference>
<dbReference type="Proteomes" id="UP000582659">
    <property type="component" value="Unassembled WGS sequence"/>
</dbReference>
<sequence length="238" mass="26673">MKRPTPLPAPIQCLEKYGLRSLLSTLLNPVHQSITKICLKITYRFAPRLASLISTLCYADELQWPLGRLEDPAFAAALPNMSAYALVGFLHVNGVERNVGTLWSNTNQILVAVELAELMFMEMENFRRSNKSMMVLMPYQAALRETQPLLRELQEKYHRAKIISGTVDQLPVREAADYAVYVTIKKLPGKAGPSFATLGQRVTVALTRGRDGLYIIGCRPYINAGSYEMAQLLDLNEL</sequence>
<dbReference type="PANTHER" id="PTHR43788:SF16">
    <property type="entry name" value="HELICASE WITH ZINC FINGER 2"/>
    <property type="match status" value="1"/>
</dbReference>
<name>A0A1I7SRP7_BURXY</name>
<dbReference type="Proteomes" id="UP000659654">
    <property type="component" value="Unassembled WGS sequence"/>
</dbReference>
<keyword evidence="1" id="KW-0547">Nucleotide-binding</keyword>
<keyword evidence="4" id="KW-0067">ATP-binding</keyword>
<evidence type="ECO:0000256" key="2">
    <source>
        <dbReference type="ARBA" id="ARBA00022801"/>
    </source>
</evidence>
<evidence type="ECO:0000313" key="6">
    <source>
        <dbReference type="EMBL" id="CAD5217916.1"/>
    </source>
</evidence>
<gene>
    <name evidence="6" type="ORF">BXYJ_LOCUS5309</name>
</gene>
<evidence type="ECO:0000313" key="8">
    <source>
        <dbReference type="Proteomes" id="UP000659654"/>
    </source>
</evidence>
<dbReference type="Proteomes" id="UP000095284">
    <property type="component" value="Unplaced"/>
</dbReference>
<evidence type="ECO:0000256" key="1">
    <source>
        <dbReference type="ARBA" id="ARBA00022741"/>
    </source>
</evidence>
<organism evidence="7 9">
    <name type="scientific">Bursaphelenchus xylophilus</name>
    <name type="common">Pinewood nematode worm</name>
    <name type="synonym">Aphelenchoides xylophilus</name>
    <dbReference type="NCBI Taxonomy" id="6326"/>
    <lineage>
        <taxon>Eukaryota</taxon>
        <taxon>Metazoa</taxon>
        <taxon>Ecdysozoa</taxon>
        <taxon>Nematoda</taxon>
        <taxon>Chromadorea</taxon>
        <taxon>Rhabditida</taxon>
        <taxon>Tylenchina</taxon>
        <taxon>Tylenchomorpha</taxon>
        <taxon>Aphelenchoidea</taxon>
        <taxon>Aphelenchoididae</taxon>
        <taxon>Bursaphelenchus</taxon>
    </lineage>
</organism>
<keyword evidence="2" id="KW-0378">Hydrolase</keyword>
<dbReference type="PANTHER" id="PTHR43788">
    <property type="entry name" value="DNA2/NAM7 HELICASE FAMILY MEMBER"/>
    <property type="match status" value="1"/>
</dbReference>
<dbReference type="Pfam" id="PF13087">
    <property type="entry name" value="AAA_12"/>
    <property type="match status" value="1"/>
</dbReference>
<reference evidence="9" key="1">
    <citation type="submission" date="2016-11" db="UniProtKB">
        <authorList>
            <consortium name="WormBaseParasite"/>
        </authorList>
    </citation>
    <scope>IDENTIFICATION</scope>
</reference>
<dbReference type="InterPro" id="IPR050534">
    <property type="entry name" value="Coronavir_polyprotein_1ab"/>
</dbReference>
<evidence type="ECO:0000313" key="7">
    <source>
        <dbReference type="Proteomes" id="UP000095284"/>
    </source>
</evidence>
<protein>
    <submittedName>
        <fullName evidence="6">(pine wood nematode) hypothetical protein</fullName>
    </submittedName>
    <submittedName>
        <fullName evidence="9">AAA_12 domain-containing protein</fullName>
    </submittedName>
</protein>
<reference evidence="6" key="2">
    <citation type="submission" date="2020-09" db="EMBL/GenBank/DDBJ databases">
        <authorList>
            <person name="Kikuchi T."/>
        </authorList>
    </citation>
    <scope>NUCLEOTIDE SEQUENCE</scope>
    <source>
        <strain evidence="6">Ka4C1</strain>
    </source>
</reference>